<dbReference type="AlphaFoldDB" id="A0AAV1D1C2"/>
<keyword evidence="3" id="KW-0238">DNA-binding</keyword>
<dbReference type="InterPro" id="IPR001739">
    <property type="entry name" value="Methyl_CpG_DNA-bd"/>
</dbReference>
<gene>
    <name evidence="8" type="ORF">OLC1_LOCUS10548</name>
</gene>
<dbReference type="PANTHER" id="PTHR33729:SF6">
    <property type="entry name" value="METHYL-CPG-BINDING DOMAIN-CONTAINING PROTEIN 11"/>
    <property type="match status" value="1"/>
</dbReference>
<evidence type="ECO:0000256" key="1">
    <source>
        <dbReference type="ARBA" id="ARBA00004123"/>
    </source>
</evidence>
<dbReference type="InterPro" id="IPR039622">
    <property type="entry name" value="MBD10/11"/>
</dbReference>
<evidence type="ECO:0000256" key="3">
    <source>
        <dbReference type="ARBA" id="ARBA00023125"/>
    </source>
</evidence>
<keyword evidence="2" id="KW-0805">Transcription regulation</keyword>
<dbReference type="InterPro" id="IPR016177">
    <property type="entry name" value="DNA-bd_dom_sf"/>
</dbReference>
<proteinExistence type="predicted"/>
<keyword evidence="9" id="KW-1185">Reference proteome</keyword>
<feature type="compositionally biased region" description="Basic and acidic residues" evidence="6">
    <location>
        <begin position="110"/>
        <end position="125"/>
    </location>
</feature>
<feature type="compositionally biased region" description="Basic and acidic residues" evidence="6">
    <location>
        <begin position="77"/>
        <end position="89"/>
    </location>
</feature>
<sequence>MASSEEVNDVVCLELPAPSGWTKKLILQKGGTPKKNEIIFTAPTGDEITTRKQLDLYLKSHPGGPRISEFDWGTGETPRRSTRISERVKAAPPPESESPKKKPRKSSGSKKKETSEGTEIAKDVQMEEENSEKEKTLAETETDVPKAGQLEGKGESQSVVAEDPKKDDVKEIEAESKTATTDDKAEDDSINEKMEKDSKVPDEPEEGGKNIVAQVSNSNETVVEKVTDSSEVAQGEEKGLGDAQAKATIEHTPAEAEKDNGTEDGDKAATGGEEVERKDNEDQKTEVKIGSDGKSNVTSKAAEGDKTQNGSNVKGKGWWVVATTGKVAAGGLLINNVEAGMGS</sequence>
<evidence type="ECO:0000313" key="8">
    <source>
        <dbReference type="EMBL" id="CAI9100809.1"/>
    </source>
</evidence>
<dbReference type="GO" id="GO:0003677">
    <property type="term" value="F:DNA binding"/>
    <property type="evidence" value="ECO:0007669"/>
    <property type="project" value="UniProtKB-KW"/>
</dbReference>
<dbReference type="EMBL" id="OX459120">
    <property type="protein sequence ID" value="CAI9100809.1"/>
    <property type="molecule type" value="Genomic_DNA"/>
</dbReference>
<dbReference type="Gene3D" id="3.30.890.10">
    <property type="entry name" value="Methyl-cpg-binding Protein 2, Chain A"/>
    <property type="match status" value="1"/>
</dbReference>
<evidence type="ECO:0000256" key="2">
    <source>
        <dbReference type="ARBA" id="ARBA00023015"/>
    </source>
</evidence>
<evidence type="ECO:0000256" key="6">
    <source>
        <dbReference type="SAM" id="MobiDB-lite"/>
    </source>
</evidence>
<feature type="compositionally biased region" description="Basic and acidic residues" evidence="6">
    <location>
        <begin position="274"/>
        <end position="291"/>
    </location>
</feature>
<evidence type="ECO:0000313" key="9">
    <source>
        <dbReference type="Proteomes" id="UP001161247"/>
    </source>
</evidence>
<accession>A0AAV1D1C2</accession>
<feature type="compositionally biased region" description="Basic and acidic residues" evidence="6">
    <location>
        <begin position="190"/>
        <end position="208"/>
    </location>
</feature>
<name>A0AAV1D1C2_OLDCO</name>
<feature type="compositionally biased region" description="Basic and acidic residues" evidence="6">
    <location>
        <begin position="248"/>
        <end position="267"/>
    </location>
</feature>
<feature type="domain" description="MBD" evidence="7">
    <location>
        <begin position="7"/>
        <end position="77"/>
    </location>
</feature>
<reference evidence="8" key="1">
    <citation type="submission" date="2023-03" db="EMBL/GenBank/DDBJ databases">
        <authorList>
            <person name="Julca I."/>
        </authorList>
    </citation>
    <scope>NUCLEOTIDE SEQUENCE</scope>
</reference>
<dbReference type="PROSITE" id="PS50982">
    <property type="entry name" value="MBD"/>
    <property type="match status" value="1"/>
</dbReference>
<dbReference type="SUPFAM" id="SSF54171">
    <property type="entry name" value="DNA-binding domain"/>
    <property type="match status" value="1"/>
</dbReference>
<organism evidence="8 9">
    <name type="scientific">Oldenlandia corymbosa var. corymbosa</name>
    <dbReference type="NCBI Taxonomy" id="529605"/>
    <lineage>
        <taxon>Eukaryota</taxon>
        <taxon>Viridiplantae</taxon>
        <taxon>Streptophyta</taxon>
        <taxon>Embryophyta</taxon>
        <taxon>Tracheophyta</taxon>
        <taxon>Spermatophyta</taxon>
        <taxon>Magnoliopsida</taxon>
        <taxon>eudicotyledons</taxon>
        <taxon>Gunneridae</taxon>
        <taxon>Pentapetalae</taxon>
        <taxon>asterids</taxon>
        <taxon>lamiids</taxon>
        <taxon>Gentianales</taxon>
        <taxon>Rubiaceae</taxon>
        <taxon>Rubioideae</taxon>
        <taxon>Spermacoceae</taxon>
        <taxon>Hedyotis-Oldenlandia complex</taxon>
        <taxon>Oldenlandia</taxon>
    </lineage>
</organism>
<keyword evidence="5" id="KW-0539">Nucleus</keyword>
<keyword evidence="4" id="KW-0804">Transcription</keyword>
<comment type="subcellular location">
    <subcellularLocation>
        <location evidence="1">Nucleus</location>
    </subcellularLocation>
</comment>
<evidence type="ECO:0000259" key="7">
    <source>
        <dbReference type="PROSITE" id="PS50982"/>
    </source>
</evidence>
<dbReference type="Pfam" id="PF01429">
    <property type="entry name" value="MBD"/>
    <property type="match status" value="1"/>
</dbReference>
<protein>
    <submittedName>
        <fullName evidence="8">OLC1v1037988C2</fullName>
    </submittedName>
</protein>
<dbReference type="PANTHER" id="PTHR33729">
    <property type="entry name" value="METHYL-CPG BINDING DOMAIN CONTAINING PROTEIN, EXPRESSED"/>
    <property type="match status" value="1"/>
</dbReference>
<dbReference type="GO" id="GO:0005634">
    <property type="term" value="C:nucleus"/>
    <property type="evidence" value="ECO:0007669"/>
    <property type="project" value="UniProtKB-SubCell"/>
</dbReference>
<evidence type="ECO:0000256" key="5">
    <source>
        <dbReference type="ARBA" id="ARBA00023242"/>
    </source>
</evidence>
<feature type="compositionally biased region" description="Basic and acidic residues" evidence="6">
    <location>
        <begin position="162"/>
        <end position="183"/>
    </location>
</feature>
<evidence type="ECO:0000256" key="4">
    <source>
        <dbReference type="ARBA" id="ARBA00023163"/>
    </source>
</evidence>
<dbReference type="Proteomes" id="UP001161247">
    <property type="component" value="Chromosome 3"/>
</dbReference>
<feature type="region of interest" description="Disordered" evidence="6">
    <location>
        <begin position="59"/>
        <end position="316"/>
    </location>
</feature>